<evidence type="ECO:0000313" key="10">
    <source>
        <dbReference type="EMBL" id="SHI54415.1"/>
    </source>
</evidence>
<evidence type="ECO:0000256" key="3">
    <source>
        <dbReference type="ARBA" id="ARBA00022475"/>
    </source>
</evidence>
<proteinExistence type="predicted"/>
<keyword evidence="6" id="KW-0029">Amino-acid transport</keyword>
<feature type="transmembrane region" description="Helical" evidence="9">
    <location>
        <begin position="382"/>
        <end position="405"/>
    </location>
</feature>
<evidence type="ECO:0000256" key="4">
    <source>
        <dbReference type="ARBA" id="ARBA00022519"/>
    </source>
</evidence>
<keyword evidence="7 9" id="KW-1133">Transmembrane helix</keyword>
<dbReference type="Pfam" id="PF03222">
    <property type="entry name" value="Trp_Tyr_perm"/>
    <property type="match status" value="1"/>
</dbReference>
<feature type="transmembrane region" description="Helical" evidence="9">
    <location>
        <begin position="327"/>
        <end position="347"/>
    </location>
</feature>
<dbReference type="PANTHER" id="PTHR46997:SF2">
    <property type="entry name" value="TYROSINE-SPECIFIC TRANSPORT SYSTEM"/>
    <property type="match status" value="1"/>
</dbReference>
<feature type="transmembrane region" description="Helical" evidence="9">
    <location>
        <begin position="353"/>
        <end position="370"/>
    </location>
</feature>
<comment type="subcellular location">
    <subcellularLocation>
        <location evidence="1">Cell inner membrane</location>
        <topology evidence="1">Multi-pass membrane protein</topology>
    </subcellularLocation>
</comment>
<evidence type="ECO:0000256" key="5">
    <source>
        <dbReference type="ARBA" id="ARBA00022692"/>
    </source>
</evidence>
<keyword evidence="4" id="KW-0997">Cell inner membrane</keyword>
<dbReference type="InterPro" id="IPR018227">
    <property type="entry name" value="Amino_acid_transport_2"/>
</dbReference>
<gene>
    <name evidence="10" type="ORF">SAMN05660830_00261</name>
</gene>
<organism evidence="10 11">
    <name type="scientific">Halodesulfovibrio aestuarii</name>
    <dbReference type="NCBI Taxonomy" id="126333"/>
    <lineage>
        <taxon>Bacteria</taxon>
        <taxon>Pseudomonadati</taxon>
        <taxon>Thermodesulfobacteriota</taxon>
        <taxon>Desulfovibrionia</taxon>
        <taxon>Desulfovibrionales</taxon>
        <taxon>Desulfovibrionaceae</taxon>
        <taxon>Halodesulfovibrio</taxon>
    </lineage>
</organism>
<evidence type="ECO:0000256" key="6">
    <source>
        <dbReference type="ARBA" id="ARBA00022970"/>
    </source>
</evidence>
<keyword evidence="8 9" id="KW-0472">Membrane</keyword>
<feature type="transmembrane region" description="Helical" evidence="9">
    <location>
        <begin position="230"/>
        <end position="251"/>
    </location>
</feature>
<keyword evidence="5 9" id="KW-0812">Transmembrane</keyword>
<feature type="transmembrane region" description="Helical" evidence="9">
    <location>
        <begin position="95"/>
        <end position="127"/>
    </location>
</feature>
<sequence length="408" mass="43093">MLSGVGASTNDLWGLHIMKSQSLDAVCIVAGTTIGAGMLGLPMAIGFLGFKVSMVLLLVMWALAFYTSLLLLEVNLQVGAGLNVNMMVKKVLGRWGQVIAVVCLGFLLYAVLVAYVTAMGGIIARAIGVNGDAFSTGACSVAFALVMATIMYLGTNAIVRFNSLFFLSMLGAMGIAFATLSTTVDVNVLMDATPDYKYLVGSIPVLFASFSFHFCIPSITTVVGTNTRQLVRIMFWGTLLPLLCYMLWLFLSLGSVPMDQIVHMRGGVDSLIKSMCNGSVVIQTILSIFAAFALITSFFGVALSLFDLMAETLRRGNSGRERMGTTVIVFVPVIIASLLAPGGFIAALAHAGAALAVICILLPCAMSYKLRREAKAAANKFVYMTPGGSMGIATAAVCGVVILVANYI</sequence>
<name>A0A8G2C6Z9_9BACT</name>
<evidence type="ECO:0000256" key="1">
    <source>
        <dbReference type="ARBA" id="ARBA00004429"/>
    </source>
</evidence>
<dbReference type="Proteomes" id="UP000184001">
    <property type="component" value="Unassembled WGS sequence"/>
</dbReference>
<comment type="caution">
    <text evidence="10">The sequence shown here is derived from an EMBL/GenBank/DDBJ whole genome shotgun (WGS) entry which is preliminary data.</text>
</comment>
<feature type="transmembrane region" description="Helical" evidence="9">
    <location>
        <begin position="280"/>
        <end position="306"/>
    </location>
</feature>
<protein>
    <submittedName>
        <fullName evidence="10">Tyrosine-specific transport protein</fullName>
    </submittedName>
</protein>
<evidence type="ECO:0000256" key="9">
    <source>
        <dbReference type="SAM" id="Phobius"/>
    </source>
</evidence>
<dbReference type="InterPro" id="IPR013059">
    <property type="entry name" value="Trp_tyr_transpt"/>
</dbReference>
<dbReference type="EMBL" id="FQZR01000002">
    <property type="protein sequence ID" value="SHI54415.1"/>
    <property type="molecule type" value="Genomic_DNA"/>
</dbReference>
<feature type="transmembrane region" description="Helical" evidence="9">
    <location>
        <begin position="133"/>
        <end position="153"/>
    </location>
</feature>
<feature type="transmembrane region" description="Helical" evidence="9">
    <location>
        <begin position="54"/>
        <end position="74"/>
    </location>
</feature>
<dbReference type="Gene3D" id="1.20.1740.10">
    <property type="entry name" value="Amino acid/polyamine transporter I"/>
    <property type="match status" value="1"/>
</dbReference>
<evidence type="ECO:0000256" key="7">
    <source>
        <dbReference type="ARBA" id="ARBA00022989"/>
    </source>
</evidence>
<keyword evidence="3" id="KW-1003">Cell membrane</keyword>
<dbReference type="PRINTS" id="PR00166">
    <property type="entry name" value="AROAAPRMEASE"/>
</dbReference>
<feature type="transmembrane region" description="Helical" evidence="9">
    <location>
        <begin position="196"/>
        <end position="223"/>
    </location>
</feature>
<accession>A0A8G2C6Z9</accession>
<dbReference type="PANTHER" id="PTHR46997">
    <property type="entry name" value="LOW AFFINITY TRYPTOPHAN PERMEASE-RELATED"/>
    <property type="match status" value="1"/>
</dbReference>
<keyword evidence="2" id="KW-0813">Transport</keyword>
<evidence type="ECO:0000256" key="2">
    <source>
        <dbReference type="ARBA" id="ARBA00022448"/>
    </source>
</evidence>
<reference evidence="10 11" key="1">
    <citation type="submission" date="2016-11" db="EMBL/GenBank/DDBJ databases">
        <authorList>
            <person name="Varghese N."/>
            <person name="Submissions S."/>
        </authorList>
    </citation>
    <scope>NUCLEOTIDE SEQUENCE [LARGE SCALE GENOMIC DNA]</scope>
    <source>
        <strain evidence="10 11">DSM 17919</strain>
    </source>
</reference>
<dbReference type="AlphaFoldDB" id="A0A8G2C6Z9"/>
<feature type="transmembrane region" description="Helical" evidence="9">
    <location>
        <begin position="25"/>
        <end position="48"/>
    </location>
</feature>
<dbReference type="GO" id="GO:0015173">
    <property type="term" value="F:aromatic amino acid transmembrane transporter activity"/>
    <property type="evidence" value="ECO:0007669"/>
    <property type="project" value="InterPro"/>
</dbReference>
<dbReference type="GO" id="GO:0003333">
    <property type="term" value="P:amino acid transmembrane transport"/>
    <property type="evidence" value="ECO:0007669"/>
    <property type="project" value="InterPro"/>
</dbReference>
<evidence type="ECO:0000256" key="8">
    <source>
        <dbReference type="ARBA" id="ARBA00023136"/>
    </source>
</evidence>
<dbReference type="GO" id="GO:0005886">
    <property type="term" value="C:plasma membrane"/>
    <property type="evidence" value="ECO:0007669"/>
    <property type="project" value="UniProtKB-SubCell"/>
</dbReference>
<evidence type="ECO:0000313" key="11">
    <source>
        <dbReference type="Proteomes" id="UP000184001"/>
    </source>
</evidence>
<feature type="transmembrane region" description="Helical" evidence="9">
    <location>
        <begin position="165"/>
        <end position="184"/>
    </location>
</feature>